<feature type="region of interest" description="Disordered" evidence="1">
    <location>
        <begin position="119"/>
        <end position="195"/>
    </location>
</feature>
<dbReference type="EMBL" id="CAUEEQ010013145">
    <property type="protein sequence ID" value="CAJ0937084.1"/>
    <property type="molecule type" value="Genomic_DNA"/>
</dbReference>
<dbReference type="Proteomes" id="UP001176940">
    <property type="component" value="Unassembled WGS sequence"/>
</dbReference>
<sequence length="195" mass="20157">MAAMFPMLLSGMAGLPNLLGMGSLLNKSSQPCAKGKEKNCTKDSKEADNNKERTISPAEDKSKQTSSPPSTSMGAALQAGSLSINPLLLPNILYPGMLLTPSLNLHIPAVPQTSVFDVQNTNNKKNTDPVPVSDSAAVPPPSPPAAQTREEKAATQGGSQNENSTDEGSEKADPSSGSNSPSSSSSEDSDSSEED</sequence>
<evidence type="ECO:0000256" key="1">
    <source>
        <dbReference type="SAM" id="MobiDB-lite"/>
    </source>
</evidence>
<evidence type="ECO:0000313" key="2">
    <source>
        <dbReference type="EMBL" id="CAJ0937084.1"/>
    </source>
</evidence>
<organism evidence="2 3">
    <name type="scientific">Ranitomeya imitator</name>
    <name type="common">mimic poison frog</name>
    <dbReference type="NCBI Taxonomy" id="111125"/>
    <lineage>
        <taxon>Eukaryota</taxon>
        <taxon>Metazoa</taxon>
        <taxon>Chordata</taxon>
        <taxon>Craniata</taxon>
        <taxon>Vertebrata</taxon>
        <taxon>Euteleostomi</taxon>
        <taxon>Amphibia</taxon>
        <taxon>Batrachia</taxon>
        <taxon>Anura</taxon>
        <taxon>Neobatrachia</taxon>
        <taxon>Hyloidea</taxon>
        <taxon>Dendrobatidae</taxon>
        <taxon>Dendrobatinae</taxon>
        <taxon>Ranitomeya</taxon>
    </lineage>
</organism>
<protein>
    <submittedName>
        <fullName evidence="2">Uncharacterized protein</fullName>
    </submittedName>
</protein>
<comment type="caution">
    <text evidence="2">The sequence shown here is derived from an EMBL/GenBank/DDBJ whole genome shotgun (WGS) entry which is preliminary data.</text>
</comment>
<proteinExistence type="predicted"/>
<dbReference type="PANTHER" id="PTHR46850:SF1">
    <property type="entry name" value="CHROMODOMAIN-HELICASE-DNA-BINDING PROTEIN 9"/>
    <property type="match status" value="1"/>
</dbReference>
<accession>A0ABN9LA99</accession>
<name>A0ABN9LA99_9NEOB</name>
<reference evidence="2" key="1">
    <citation type="submission" date="2023-07" db="EMBL/GenBank/DDBJ databases">
        <authorList>
            <person name="Stuckert A."/>
        </authorList>
    </citation>
    <scope>NUCLEOTIDE SEQUENCE</scope>
</reference>
<gene>
    <name evidence="2" type="ORF">RIMI_LOCUS7064336</name>
</gene>
<evidence type="ECO:0000313" key="3">
    <source>
        <dbReference type="Proteomes" id="UP001176940"/>
    </source>
</evidence>
<dbReference type="PANTHER" id="PTHR46850">
    <property type="entry name" value="CHROMODOMAIN-HELICASE-DNA-BINDING PROTEIN 9"/>
    <property type="match status" value="1"/>
</dbReference>
<feature type="region of interest" description="Disordered" evidence="1">
    <location>
        <begin position="26"/>
        <end position="74"/>
    </location>
</feature>
<feature type="compositionally biased region" description="Low complexity" evidence="1">
    <location>
        <begin position="174"/>
        <end position="186"/>
    </location>
</feature>
<dbReference type="InterPro" id="IPR051493">
    <property type="entry name" value="CHD"/>
</dbReference>
<keyword evidence="3" id="KW-1185">Reference proteome</keyword>
<feature type="compositionally biased region" description="Basic and acidic residues" evidence="1">
    <location>
        <begin position="34"/>
        <end position="63"/>
    </location>
</feature>
<feature type="compositionally biased region" description="Low complexity" evidence="1">
    <location>
        <begin position="128"/>
        <end position="137"/>
    </location>
</feature>